<evidence type="ECO:0000256" key="1">
    <source>
        <dbReference type="SAM" id="MobiDB-lite"/>
    </source>
</evidence>
<dbReference type="AlphaFoldDB" id="A0AAD7SZ89"/>
<feature type="compositionally biased region" description="Basic and acidic residues" evidence="1">
    <location>
        <begin position="43"/>
        <end position="53"/>
    </location>
</feature>
<gene>
    <name evidence="2" type="ORF">AAFF_G00203870</name>
</gene>
<accession>A0AAD7SZ89</accession>
<sequence>MTQQQVLEGRRTLGKEKGGRERKDSGSRDRRGPGGSSRRGPGARRDGTSHPEHMVFPVGSDWGSGQANPPPTACQRTTGGVGGSLTDSKPSAFPQSRKAP</sequence>
<proteinExistence type="predicted"/>
<dbReference type="Proteomes" id="UP001221898">
    <property type="component" value="Unassembled WGS sequence"/>
</dbReference>
<name>A0AAD7SZ89_9TELE</name>
<dbReference type="EMBL" id="JAINUG010000027">
    <property type="protein sequence ID" value="KAJ8410406.1"/>
    <property type="molecule type" value="Genomic_DNA"/>
</dbReference>
<organism evidence="2 3">
    <name type="scientific">Aldrovandia affinis</name>
    <dbReference type="NCBI Taxonomy" id="143900"/>
    <lineage>
        <taxon>Eukaryota</taxon>
        <taxon>Metazoa</taxon>
        <taxon>Chordata</taxon>
        <taxon>Craniata</taxon>
        <taxon>Vertebrata</taxon>
        <taxon>Euteleostomi</taxon>
        <taxon>Actinopterygii</taxon>
        <taxon>Neopterygii</taxon>
        <taxon>Teleostei</taxon>
        <taxon>Notacanthiformes</taxon>
        <taxon>Halosauridae</taxon>
        <taxon>Aldrovandia</taxon>
    </lineage>
</organism>
<evidence type="ECO:0000313" key="3">
    <source>
        <dbReference type="Proteomes" id="UP001221898"/>
    </source>
</evidence>
<feature type="compositionally biased region" description="Basic and acidic residues" evidence="1">
    <location>
        <begin position="8"/>
        <end position="32"/>
    </location>
</feature>
<keyword evidence="3" id="KW-1185">Reference proteome</keyword>
<evidence type="ECO:0000313" key="2">
    <source>
        <dbReference type="EMBL" id="KAJ8410406.1"/>
    </source>
</evidence>
<protein>
    <submittedName>
        <fullName evidence="2">Uncharacterized protein</fullName>
    </submittedName>
</protein>
<comment type="caution">
    <text evidence="2">The sequence shown here is derived from an EMBL/GenBank/DDBJ whole genome shotgun (WGS) entry which is preliminary data.</text>
</comment>
<reference evidence="2" key="1">
    <citation type="journal article" date="2023" name="Science">
        <title>Genome structures resolve the early diversification of teleost fishes.</title>
        <authorList>
            <person name="Parey E."/>
            <person name="Louis A."/>
            <person name="Montfort J."/>
            <person name="Bouchez O."/>
            <person name="Roques C."/>
            <person name="Iampietro C."/>
            <person name="Lluch J."/>
            <person name="Castinel A."/>
            <person name="Donnadieu C."/>
            <person name="Desvignes T."/>
            <person name="Floi Bucao C."/>
            <person name="Jouanno E."/>
            <person name="Wen M."/>
            <person name="Mejri S."/>
            <person name="Dirks R."/>
            <person name="Jansen H."/>
            <person name="Henkel C."/>
            <person name="Chen W.J."/>
            <person name="Zahm M."/>
            <person name="Cabau C."/>
            <person name="Klopp C."/>
            <person name="Thompson A.W."/>
            <person name="Robinson-Rechavi M."/>
            <person name="Braasch I."/>
            <person name="Lecointre G."/>
            <person name="Bobe J."/>
            <person name="Postlethwait J.H."/>
            <person name="Berthelot C."/>
            <person name="Roest Crollius H."/>
            <person name="Guiguen Y."/>
        </authorList>
    </citation>
    <scope>NUCLEOTIDE SEQUENCE</scope>
    <source>
        <strain evidence="2">NC1722</strain>
    </source>
</reference>
<feature type="region of interest" description="Disordered" evidence="1">
    <location>
        <begin position="1"/>
        <end position="100"/>
    </location>
</feature>